<feature type="compositionally biased region" description="Low complexity" evidence="1">
    <location>
        <begin position="115"/>
        <end position="144"/>
    </location>
</feature>
<organism evidence="2 3">
    <name type="scientific">Pseudonocardia kongjuensis</name>
    <dbReference type="NCBI Taxonomy" id="102227"/>
    <lineage>
        <taxon>Bacteria</taxon>
        <taxon>Bacillati</taxon>
        <taxon>Actinomycetota</taxon>
        <taxon>Actinomycetes</taxon>
        <taxon>Pseudonocardiales</taxon>
        <taxon>Pseudonocardiaceae</taxon>
        <taxon>Pseudonocardia</taxon>
    </lineage>
</organism>
<proteinExistence type="predicted"/>
<dbReference type="Proteomes" id="UP001501414">
    <property type="component" value="Unassembled WGS sequence"/>
</dbReference>
<dbReference type="EMBL" id="BAAAJK010000001">
    <property type="protein sequence ID" value="GAA1379070.1"/>
    <property type="molecule type" value="Genomic_DNA"/>
</dbReference>
<evidence type="ECO:0000313" key="2">
    <source>
        <dbReference type="EMBL" id="GAA1379070.1"/>
    </source>
</evidence>
<feature type="compositionally biased region" description="Polar residues" evidence="1">
    <location>
        <begin position="154"/>
        <end position="168"/>
    </location>
</feature>
<protein>
    <submittedName>
        <fullName evidence="2">Uncharacterized protein</fullName>
    </submittedName>
</protein>
<evidence type="ECO:0000256" key="1">
    <source>
        <dbReference type="SAM" id="MobiDB-lite"/>
    </source>
</evidence>
<comment type="caution">
    <text evidence="2">The sequence shown here is derived from an EMBL/GenBank/DDBJ whole genome shotgun (WGS) entry which is preliminary data.</text>
</comment>
<reference evidence="3" key="1">
    <citation type="journal article" date="2019" name="Int. J. Syst. Evol. Microbiol.">
        <title>The Global Catalogue of Microorganisms (GCM) 10K type strain sequencing project: providing services to taxonomists for standard genome sequencing and annotation.</title>
        <authorList>
            <consortium name="The Broad Institute Genomics Platform"/>
            <consortium name="The Broad Institute Genome Sequencing Center for Infectious Disease"/>
            <person name="Wu L."/>
            <person name="Ma J."/>
        </authorList>
    </citation>
    <scope>NUCLEOTIDE SEQUENCE [LARGE SCALE GENOMIC DNA]</scope>
    <source>
        <strain evidence="3">JCM 11896</strain>
    </source>
</reference>
<feature type="region of interest" description="Disordered" evidence="1">
    <location>
        <begin position="92"/>
        <end position="168"/>
    </location>
</feature>
<accession>A0ABP4I7I6</accession>
<feature type="region of interest" description="Disordered" evidence="1">
    <location>
        <begin position="17"/>
        <end position="53"/>
    </location>
</feature>
<feature type="compositionally biased region" description="Low complexity" evidence="1">
    <location>
        <begin position="21"/>
        <end position="38"/>
    </location>
</feature>
<evidence type="ECO:0000313" key="3">
    <source>
        <dbReference type="Proteomes" id="UP001501414"/>
    </source>
</evidence>
<name>A0ABP4I7I6_9PSEU</name>
<sequence length="168" mass="16905">MANIRYASAASDSGIRCEITGPARSRPAAASGSRAGSSNCTEHRPIANSSSFTCARSRSSGKLLLRLTPTTLTRPPSRADLIARSIVVSEPTASITASGPPGPVASRIAARRRAGSSARTGTAPSAAARSRRSAIGSTATTRAAPMSSAAWTAISPTGPSPMTATVSP</sequence>
<keyword evidence="3" id="KW-1185">Reference proteome</keyword>
<gene>
    <name evidence="2" type="ORF">GCM10009613_01160</name>
</gene>